<dbReference type="GO" id="GO:0016810">
    <property type="term" value="F:hydrolase activity, acting on carbon-nitrogen (but not peptide) bonds"/>
    <property type="evidence" value="ECO:0007669"/>
    <property type="project" value="InterPro"/>
</dbReference>
<dbReference type="SUPFAM" id="SSF51338">
    <property type="entry name" value="Composite domain of metallo-dependent hydrolases"/>
    <property type="match status" value="1"/>
</dbReference>
<dbReference type="PANTHER" id="PTHR43135">
    <property type="entry name" value="ALPHA-D-RIBOSE 1-METHYLPHOSPHONATE 5-TRIPHOSPHATE DIPHOSPHATASE"/>
    <property type="match status" value="1"/>
</dbReference>
<evidence type="ECO:0000313" key="4">
    <source>
        <dbReference type="Proteomes" id="UP001214043"/>
    </source>
</evidence>
<protein>
    <submittedName>
        <fullName evidence="3">Amidohydrolase family protein</fullName>
    </submittedName>
</protein>
<feature type="chain" id="PRO_5041983843" evidence="1">
    <location>
        <begin position="23"/>
        <end position="432"/>
    </location>
</feature>
<evidence type="ECO:0000256" key="1">
    <source>
        <dbReference type="SAM" id="SignalP"/>
    </source>
</evidence>
<dbReference type="Gene3D" id="3.20.20.140">
    <property type="entry name" value="Metal-dependent hydrolases"/>
    <property type="match status" value="1"/>
</dbReference>
<keyword evidence="1" id="KW-0732">Signal</keyword>
<proteinExistence type="predicted"/>
<sequence length="432" mass="45416">MNGVFMKTLTGLIAAGSVLATAASAQTIAIMDGTVHTVSGGVIENGDVIIRDGRIAQVGADLSAPSGATVIDASGKIVTPGLIAPYTNIGLVEIGLDNEANDSSPQEGFPLGAALNAVDAFNPDSTVIPVNRASGVTRALSAPNSGDTLFGGKAALVDLSGAPGSVMRADLAQTAAMGYGGASRTGDTRMGAWAVMREYLDEARSYQANPNDYVRRPRSDRMMLSDIKALVPVVSGEQPLLVAIDGAADIRTLIRLKNTYRLRVIILGALEGWRVADELAAANIPVIVSGTANLPDQFEELSATLQNAARLHEAGVQIAFYETNDTTHNARLIRQHAGNAVAEGLPYDAAIAALTLNAARMLGVADQLGSLQPGRVADVVIWDGDPLEVTTVPEAVFIDGRPQDLNNRQRMLMERYRDLDRGDLPHAYRGGE</sequence>
<dbReference type="PANTHER" id="PTHR43135:SF3">
    <property type="entry name" value="ALPHA-D-RIBOSE 1-METHYLPHOSPHONATE 5-TRIPHOSPHATE DIPHOSPHATASE"/>
    <property type="match status" value="1"/>
</dbReference>
<dbReference type="InterPro" id="IPR051781">
    <property type="entry name" value="Metallo-dep_Hydrolase"/>
</dbReference>
<dbReference type="KEGG" id="hfl:PUV54_03790"/>
<feature type="domain" description="Amidohydrolase-related" evidence="2">
    <location>
        <begin position="292"/>
        <end position="397"/>
    </location>
</feature>
<evidence type="ECO:0000259" key="2">
    <source>
        <dbReference type="Pfam" id="PF01979"/>
    </source>
</evidence>
<dbReference type="Pfam" id="PF01979">
    <property type="entry name" value="Amidohydro_1"/>
    <property type="match status" value="1"/>
</dbReference>
<reference evidence="3" key="1">
    <citation type="submission" date="2023-02" db="EMBL/GenBank/DDBJ databases">
        <title>Genome sequence of Hyphococcus flavus.</title>
        <authorList>
            <person name="Rong J.-C."/>
            <person name="Zhao Q."/>
            <person name="Yi M."/>
            <person name="Wu J.-Y."/>
        </authorList>
    </citation>
    <scope>NUCLEOTIDE SEQUENCE</scope>
    <source>
        <strain evidence="3">MCCC 1K03223</strain>
    </source>
</reference>
<feature type="signal peptide" evidence="1">
    <location>
        <begin position="1"/>
        <end position="22"/>
    </location>
</feature>
<accession>A0AAE9ZG41</accession>
<name>A0AAE9ZG41_9PROT</name>
<dbReference type="SUPFAM" id="SSF51556">
    <property type="entry name" value="Metallo-dependent hydrolases"/>
    <property type="match status" value="1"/>
</dbReference>
<keyword evidence="4" id="KW-1185">Reference proteome</keyword>
<gene>
    <name evidence="3" type="ORF">PUV54_03790</name>
</gene>
<dbReference type="EMBL" id="CP118166">
    <property type="protein sequence ID" value="WDI32313.1"/>
    <property type="molecule type" value="Genomic_DNA"/>
</dbReference>
<evidence type="ECO:0000313" key="3">
    <source>
        <dbReference type="EMBL" id="WDI32313.1"/>
    </source>
</evidence>
<dbReference type="InterPro" id="IPR032466">
    <property type="entry name" value="Metal_Hydrolase"/>
</dbReference>
<dbReference type="InterPro" id="IPR006680">
    <property type="entry name" value="Amidohydro-rel"/>
</dbReference>
<organism evidence="3 4">
    <name type="scientific">Hyphococcus flavus</name>
    <dbReference type="NCBI Taxonomy" id="1866326"/>
    <lineage>
        <taxon>Bacteria</taxon>
        <taxon>Pseudomonadati</taxon>
        <taxon>Pseudomonadota</taxon>
        <taxon>Alphaproteobacteria</taxon>
        <taxon>Parvularculales</taxon>
        <taxon>Parvularculaceae</taxon>
        <taxon>Hyphococcus</taxon>
    </lineage>
</organism>
<dbReference type="Gene3D" id="2.30.40.10">
    <property type="entry name" value="Urease, subunit C, domain 1"/>
    <property type="match status" value="1"/>
</dbReference>
<dbReference type="Proteomes" id="UP001214043">
    <property type="component" value="Chromosome"/>
</dbReference>
<dbReference type="InterPro" id="IPR011059">
    <property type="entry name" value="Metal-dep_hydrolase_composite"/>
</dbReference>
<dbReference type="RefSeq" id="WP_274494234.1">
    <property type="nucleotide sequence ID" value="NZ_CP118166.1"/>
</dbReference>
<dbReference type="AlphaFoldDB" id="A0AAE9ZG41"/>